<evidence type="ECO:0000259" key="4">
    <source>
        <dbReference type="PROSITE" id="PS50043"/>
    </source>
</evidence>
<dbReference type="Pfam" id="PF03472">
    <property type="entry name" value="Autoind_bind"/>
    <property type="match status" value="1"/>
</dbReference>
<dbReference type="InterPro" id="IPR036388">
    <property type="entry name" value="WH-like_DNA-bd_sf"/>
</dbReference>
<evidence type="ECO:0000313" key="5">
    <source>
        <dbReference type="EMBL" id="ABR64156.1"/>
    </source>
</evidence>
<dbReference type="EMBL" id="CP000740">
    <property type="protein sequence ID" value="ABR64156.1"/>
    <property type="molecule type" value="Genomic_DNA"/>
</dbReference>
<dbReference type="KEGG" id="smd:Smed_5387"/>
<keyword evidence="5" id="KW-0614">Plasmid</keyword>
<dbReference type="SMART" id="SM00421">
    <property type="entry name" value="HTH_LUXR"/>
    <property type="match status" value="1"/>
</dbReference>
<accession>A6UKH6</accession>
<dbReference type="Gene3D" id="1.10.10.10">
    <property type="entry name" value="Winged helix-like DNA-binding domain superfamily/Winged helix DNA-binding domain"/>
    <property type="match status" value="1"/>
</dbReference>
<dbReference type="SUPFAM" id="SSF75516">
    <property type="entry name" value="Pheromone-binding domain of LuxR-like quorum-sensing transcription factors"/>
    <property type="match status" value="1"/>
</dbReference>
<dbReference type="Proteomes" id="UP000001108">
    <property type="component" value="Plasmid pSMED02"/>
</dbReference>
<reference evidence="5 6" key="2">
    <citation type="journal article" date="2010" name="Stand. Genomic Sci.">
        <title>Complete genome sequence of the Medicago microsymbiont Ensifer (Sinorhizobium) medicae strain WSM419.</title>
        <authorList>
            <person name="Reeve W."/>
            <person name="Chain P."/>
            <person name="O'Hara G."/>
            <person name="Ardley J."/>
            <person name="Nandesena K."/>
            <person name="Brau L."/>
            <person name="Tiwari R."/>
            <person name="Malfatti S."/>
            <person name="Kiss H."/>
            <person name="Lapidus A."/>
            <person name="Copeland A."/>
            <person name="Nolan M."/>
            <person name="Land M."/>
            <person name="Hauser L."/>
            <person name="Chang Y.J."/>
            <person name="Ivanova N."/>
            <person name="Mavromatis K."/>
            <person name="Markowitz V."/>
            <person name="Kyrpides N."/>
            <person name="Gollagher M."/>
            <person name="Yates R."/>
            <person name="Dilworth M."/>
            <person name="Howieson J."/>
        </authorList>
    </citation>
    <scope>NUCLEOTIDE SEQUENCE [LARGE SCALE GENOMIC DNA]</scope>
    <source>
        <strain evidence="5 6">WSM419</strain>
        <plasmid evidence="6">Plasmid pSMED02</plasmid>
    </source>
</reference>
<protein>
    <submittedName>
        <fullName evidence="5">Autoinducer-binding domain protein</fullName>
    </submittedName>
</protein>
<keyword evidence="2" id="KW-0238">DNA-binding</keyword>
<name>A6UKH6_SINMW</name>
<geneLocation type="plasmid" evidence="5 6">
    <name>pSMED02</name>
</geneLocation>
<evidence type="ECO:0000256" key="2">
    <source>
        <dbReference type="ARBA" id="ARBA00023125"/>
    </source>
</evidence>
<gene>
    <name evidence="5" type="ordered locus">Smed_5387</name>
</gene>
<proteinExistence type="predicted"/>
<evidence type="ECO:0000313" key="6">
    <source>
        <dbReference type="Proteomes" id="UP000001108"/>
    </source>
</evidence>
<dbReference type="HOGENOM" id="CLU_072786_5_1_5"/>
<dbReference type="PROSITE" id="PS50043">
    <property type="entry name" value="HTH_LUXR_2"/>
    <property type="match status" value="1"/>
</dbReference>
<dbReference type="PANTHER" id="PTHR44688">
    <property type="entry name" value="DNA-BINDING TRANSCRIPTIONAL ACTIVATOR DEVR_DOSR"/>
    <property type="match status" value="1"/>
</dbReference>
<dbReference type="CDD" id="cd06170">
    <property type="entry name" value="LuxR_C_like"/>
    <property type="match status" value="1"/>
</dbReference>
<feature type="domain" description="HTH luxR-type" evidence="4">
    <location>
        <begin position="253"/>
        <end position="318"/>
    </location>
</feature>
<dbReference type="GO" id="GO:0006355">
    <property type="term" value="P:regulation of DNA-templated transcription"/>
    <property type="evidence" value="ECO:0007669"/>
    <property type="project" value="InterPro"/>
</dbReference>
<dbReference type="InterPro" id="IPR000792">
    <property type="entry name" value="Tscrpt_reg_LuxR_C"/>
</dbReference>
<dbReference type="eggNOG" id="COG2771">
    <property type="taxonomic scope" value="Bacteria"/>
</dbReference>
<dbReference type="GO" id="GO:0003677">
    <property type="term" value="F:DNA binding"/>
    <property type="evidence" value="ECO:0007669"/>
    <property type="project" value="UniProtKB-KW"/>
</dbReference>
<dbReference type="Gene3D" id="3.30.450.80">
    <property type="entry name" value="Transcription factor LuxR-like, autoinducer-binding domain"/>
    <property type="match status" value="1"/>
</dbReference>
<evidence type="ECO:0000256" key="1">
    <source>
        <dbReference type="ARBA" id="ARBA00023015"/>
    </source>
</evidence>
<reference evidence="6" key="1">
    <citation type="submission" date="2007-06" db="EMBL/GenBank/DDBJ databases">
        <title>Complete sequence of Sinorhizobium medicae WSM419 plasmid pSMED02.</title>
        <authorList>
            <consortium name="US DOE Joint Genome Institute"/>
            <person name="Copeland A."/>
            <person name="Lucas S."/>
            <person name="Lapidus A."/>
            <person name="Barry K."/>
            <person name="Glavina del Rio T."/>
            <person name="Dalin E."/>
            <person name="Tice H."/>
            <person name="Pitluck S."/>
            <person name="Chain P."/>
            <person name="Malfatti S."/>
            <person name="Shin M."/>
            <person name="Vergez L."/>
            <person name="Schmutz J."/>
            <person name="Larimer F."/>
            <person name="Land M."/>
            <person name="Hauser L."/>
            <person name="Kyrpides N."/>
            <person name="Mikhailova N."/>
            <person name="Reeve W.G."/>
            <person name="Richardson P."/>
        </authorList>
    </citation>
    <scope>NUCLEOTIDE SEQUENCE [LARGE SCALE GENOMIC DNA]</scope>
    <source>
        <strain evidence="6">WSM419</strain>
        <plasmid evidence="6">Plasmid pSMED02</plasmid>
    </source>
</reference>
<sequence>MVASASGASPCSAKAPKKCPFHLVSERLNARKTCGKLCAVNLRKNGMGDHPGPVARWPTRQSRHQWRANDATKGPFATAQEQKEYSMQTELRLLIDMTEAANDERMIKSAVLSFANAHGFERFAYLQTQGDDVQTFNSYPEEWQDIYLGSRYSIIDPVITEAKRRMNVFSWTVDDWPARGRSELRRFKDQAVAHGIRSGVTVPVEGSFGSKMMLTFASSERKADVSKLQDAQDAIQAVLVIHYRLKILAAVTIVSPKTMLSPREAMCLMWAMKGKNGPETAKITGIKPRTVQHYLDNARRKLGAQSVPHLVAIARDHGLV</sequence>
<dbReference type="InterPro" id="IPR005143">
    <property type="entry name" value="TF_LuxR_autoind-bd_dom"/>
</dbReference>
<evidence type="ECO:0000256" key="3">
    <source>
        <dbReference type="ARBA" id="ARBA00023163"/>
    </source>
</evidence>
<dbReference type="InterPro" id="IPR016032">
    <property type="entry name" value="Sig_transdc_resp-reg_C-effctor"/>
</dbReference>
<dbReference type="InterPro" id="IPR036693">
    <property type="entry name" value="TF_LuxR_autoind-bd_dom_sf"/>
</dbReference>
<dbReference type="PATRIC" id="fig|366394.8.peg.1878"/>
<dbReference type="OrthoDB" id="9803630at2"/>
<dbReference type="AlphaFoldDB" id="A6UKH6"/>
<dbReference type="Pfam" id="PF00196">
    <property type="entry name" value="GerE"/>
    <property type="match status" value="1"/>
</dbReference>
<keyword evidence="3" id="KW-0804">Transcription</keyword>
<dbReference type="SUPFAM" id="SSF46894">
    <property type="entry name" value="C-terminal effector domain of the bipartite response regulators"/>
    <property type="match status" value="1"/>
</dbReference>
<dbReference type="PANTHER" id="PTHR44688:SF16">
    <property type="entry name" value="DNA-BINDING TRANSCRIPTIONAL ACTIVATOR DEVR_DOSR"/>
    <property type="match status" value="1"/>
</dbReference>
<organism evidence="5 6">
    <name type="scientific">Sinorhizobium medicae (strain WSM419)</name>
    <name type="common">Ensifer medicae</name>
    <dbReference type="NCBI Taxonomy" id="366394"/>
    <lineage>
        <taxon>Bacteria</taxon>
        <taxon>Pseudomonadati</taxon>
        <taxon>Pseudomonadota</taxon>
        <taxon>Alphaproteobacteria</taxon>
        <taxon>Hyphomicrobiales</taxon>
        <taxon>Rhizobiaceae</taxon>
        <taxon>Sinorhizobium/Ensifer group</taxon>
        <taxon>Sinorhizobium</taxon>
    </lineage>
</organism>
<keyword evidence="1" id="KW-0805">Transcription regulation</keyword>